<dbReference type="GO" id="GO:0008270">
    <property type="term" value="F:zinc ion binding"/>
    <property type="evidence" value="ECO:0007669"/>
    <property type="project" value="UniProtKB-KW"/>
</dbReference>
<feature type="domain" description="RING-type" evidence="17">
    <location>
        <begin position="180"/>
        <end position="381"/>
    </location>
</feature>
<dbReference type="PANTHER" id="PTHR11685">
    <property type="entry name" value="RBR FAMILY RING FINGER AND IBR DOMAIN-CONTAINING"/>
    <property type="match status" value="1"/>
</dbReference>
<dbReference type="FunFam" id="3.30.40.10:FF:000051">
    <property type="entry name" value="RBR-type E3 ubiquitin transferase"/>
    <property type="match status" value="1"/>
</dbReference>
<evidence type="ECO:0000256" key="4">
    <source>
        <dbReference type="ARBA" id="ARBA00012251"/>
    </source>
</evidence>
<keyword evidence="7" id="KW-0479">Metal-binding</keyword>
<evidence type="ECO:0000256" key="12">
    <source>
        <dbReference type="ARBA" id="ARBA00022989"/>
    </source>
</evidence>
<dbReference type="CDD" id="cd20336">
    <property type="entry name" value="Rcat_RBR"/>
    <property type="match status" value="1"/>
</dbReference>
<dbReference type="EC" id="2.3.2.31" evidence="4"/>
<reference evidence="18" key="1">
    <citation type="submission" date="2021-01" db="EMBL/GenBank/DDBJ databases">
        <authorList>
            <consortium name="Genoscope - CEA"/>
            <person name="William W."/>
        </authorList>
    </citation>
    <scope>NUCLEOTIDE SEQUENCE</scope>
</reference>
<dbReference type="Pfam" id="PF00097">
    <property type="entry name" value="zf-C3HC4"/>
    <property type="match status" value="1"/>
</dbReference>
<evidence type="ECO:0000256" key="5">
    <source>
        <dbReference type="ARBA" id="ARBA00022679"/>
    </source>
</evidence>
<dbReference type="InterPro" id="IPR018957">
    <property type="entry name" value="Znf_C3HC4_RING-type"/>
</dbReference>
<evidence type="ECO:0000313" key="18">
    <source>
        <dbReference type="EMBL" id="CAD8122573.1"/>
    </source>
</evidence>
<keyword evidence="19" id="KW-1185">Reference proteome</keyword>
<sequence length="501" mass="59272">MIPQQQNFEEVKRIEICRSNTQMTVQQSFQNLEQENNFPEHPNPNFDQQNLYNFNVKESSTIRQFAPVLKKQQSDTSSDYKKHQIIQTQKSSSRNMEINLQRIKLNPIEEQQQISKVNLENQFKSKNEEHHLIIKCDDTNEDLNEIIFQIQEKDNDPEINSQNIQILSLTQKKSLKEQDQQNACSICGSNNAVKIQLLECEHKFCKNCYKDYLEDKIKNAKINNIYCLQEGCITKFPESVIKETVSETKFAQYLFFKYKLEIENDMNKKWCPAKGCDLFVERNPKQNIVICKCGASVCFNCGQIAHQGLLCEQAIEDDFRNAINKYSIKYCPGCKAHVQKNAGCNHMTCIQCHFQYCWVCLQPYYEYHYRYWSLKGCAIWSNGRFKTNKVVNHPDAMRWIFFLPRLILFLLRGPLLILKFLFIVVGKSFIKPFQKLNKKVFKKLFTKCGSKFWLIRILIFFLAIFLELFILITVLLIFPFYLLFYRIFKEFKWLCIKGCAY</sequence>
<keyword evidence="12 15" id="KW-1133">Transmembrane helix</keyword>
<keyword evidence="8" id="KW-0677">Repeat</keyword>
<dbReference type="InterPro" id="IPR044066">
    <property type="entry name" value="TRIAD_supradom"/>
</dbReference>
<evidence type="ECO:0000256" key="2">
    <source>
        <dbReference type="ARBA" id="ARBA00004167"/>
    </source>
</evidence>
<feature type="transmembrane region" description="Helical" evidence="15">
    <location>
        <begin position="451"/>
        <end position="484"/>
    </location>
</feature>
<dbReference type="Proteomes" id="UP000692954">
    <property type="component" value="Unassembled WGS sequence"/>
</dbReference>
<dbReference type="InterPro" id="IPR001841">
    <property type="entry name" value="Znf_RING"/>
</dbReference>
<dbReference type="GO" id="GO:0005737">
    <property type="term" value="C:cytoplasm"/>
    <property type="evidence" value="ECO:0007669"/>
    <property type="project" value="UniProtKB-ARBA"/>
</dbReference>
<evidence type="ECO:0000256" key="1">
    <source>
        <dbReference type="ARBA" id="ARBA00001798"/>
    </source>
</evidence>
<evidence type="ECO:0000313" key="19">
    <source>
        <dbReference type="Proteomes" id="UP000692954"/>
    </source>
</evidence>
<evidence type="ECO:0000259" key="17">
    <source>
        <dbReference type="PROSITE" id="PS51873"/>
    </source>
</evidence>
<evidence type="ECO:0000256" key="6">
    <source>
        <dbReference type="ARBA" id="ARBA00022692"/>
    </source>
</evidence>
<dbReference type="Pfam" id="PF01485">
    <property type="entry name" value="IBR"/>
    <property type="match status" value="1"/>
</dbReference>
<feature type="transmembrane region" description="Helical" evidence="15">
    <location>
        <begin position="406"/>
        <end position="430"/>
    </location>
</feature>
<dbReference type="InterPro" id="IPR017907">
    <property type="entry name" value="Znf_RING_CS"/>
</dbReference>
<comment type="subcellular location">
    <subcellularLocation>
        <location evidence="2">Membrane</location>
        <topology evidence="2">Single-pass membrane protein</topology>
    </subcellularLocation>
</comment>
<dbReference type="GO" id="GO:0061630">
    <property type="term" value="F:ubiquitin protein ligase activity"/>
    <property type="evidence" value="ECO:0007669"/>
    <property type="project" value="UniProtKB-EC"/>
</dbReference>
<comment type="caution">
    <text evidence="18">The sequence shown here is derived from an EMBL/GenBank/DDBJ whole genome shotgun (WGS) entry which is preliminary data.</text>
</comment>
<keyword evidence="6 15" id="KW-0812">Transmembrane</keyword>
<dbReference type="InterPro" id="IPR031127">
    <property type="entry name" value="E3_UB_ligase_RBR"/>
</dbReference>
<dbReference type="EMBL" id="CAJJDN010000139">
    <property type="protein sequence ID" value="CAD8122573.1"/>
    <property type="molecule type" value="Genomic_DNA"/>
</dbReference>
<evidence type="ECO:0000256" key="9">
    <source>
        <dbReference type="ARBA" id="ARBA00022771"/>
    </source>
</evidence>
<dbReference type="Pfam" id="PF22191">
    <property type="entry name" value="IBR_1"/>
    <property type="match status" value="1"/>
</dbReference>
<evidence type="ECO:0000256" key="7">
    <source>
        <dbReference type="ARBA" id="ARBA00022723"/>
    </source>
</evidence>
<accession>A0A8S1R5D7</accession>
<keyword evidence="11" id="KW-0862">Zinc</keyword>
<comment type="catalytic activity">
    <reaction evidence="1">
        <text>[E2 ubiquitin-conjugating enzyme]-S-ubiquitinyl-L-cysteine + [acceptor protein]-L-lysine = [E2 ubiquitin-conjugating enzyme]-L-cysteine + [acceptor protein]-N(6)-ubiquitinyl-L-lysine.</text>
        <dbReference type="EC" id="2.3.2.31"/>
    </reaction>
</comment>
<dbReference type="GO" id="GO:0031090">
    <property type="term" value="C:organelle membrane"/>
    <property type="evidence" value="ECO:0007669"/>
    <property type="project" value="UniProtKB-ARBA"/>
</dbReference>
<evidence type="ECO:0000256" key="3">
    <source>
        <dbReference type="ARBA" id="ARBA00004906"/>
    </source>
</evidence>
<evidence type="ECO:0000259" key="16">
    <source>
        <dbReference type="PROSITE" id="PS50089"/>
    </source>
</evidence>
<dbReference type="OrthoDB" id="1431934at2759"/>
<dbReference type="FunFam" id="1.20.120.1750:FF:000064">
    <property type="entry name" value="RBR-type E3 ubiquitin transferase"/>
    <property type="match status" value="1"/>
</dbReference>
<evidence type="ECO:0000256" key="11">
    <source>
        <dbReference type="ARBA" id="ARBA00022833"/>
    </source>
</evidence>
<protein>
    <recommendedName>
        <fullName evidence="4">RBR-type E3 ubiquitin transferase</fullName>
        <ecNumber evidence="4">2.3.2.31</ecNumber>
    </recommendedName>
</protein>
<evidence type="ECO:0000256" key="14">
    <source>
        <dbReference type="PROSITE-ProRule" id="PRU00175"/>
    </source>
</evidence>
<name>A0A8S1R5D7_9CILI</name>
<keyword evidence="5" id="KW-0808">Transferase</keyword>
<dbReference type="SMART" id="SM00647">
    <property type="entry name" value="IBR"/>
    <property type="match status" value="2"/>
</dbReference>
<dbReference type="InterPro" id="IPR002867">
    <property type="entry name" value="IBR_dom"/>
</dbReference>
<keyword evidence="10" id="KW-0833">Ubl conjugation pathway</keyword>
<feature type="domain" description="RING-type" evidence="16">
    <location>
        <begin position="184"/>
        <end position="227"/>
    </location>
</feature>
<dbReference type="PROSITE" id="PS51873">
    <property type="entry name" value="TRIAD"/>
    <property type="match status" value="1"/>
</dbReference>
<proteinExistence type="predicted"/>
<evidence type="ECO:0000256" key="10">
    <source>
        <dbReference type="ARBA" id="ARBA00022786"/>
    </source>
</evidence>
<organism evidence="18 19">
    <name type="scientific">Paramecium sonneborni</name>
    <dbReference type="NCBI Taxonomy" id="65129"/>
    <lineage>
        <taxon>Eukaryota</taxon>
        <taxon>Sar</taxon>
        <taxon>Alveolata</taxon>
        <taxon>Ciliophora</taxon>
        <taxon>Intramacronucleata</taxon>
        <taxon>Oligohymenophorea</taxon>
        <taxon>Peniculida</taxon>
        <taxon>Parameciidae</taxon>
        <taxon>Paramecium</taxon>
    </lineage>
</organism>
<evidence type="ECO:0000256" key="8">
    <source>
        <dbReference type="ARBA" id="ARBA00022737"/>
    </source>
</evidence>
<dbReference type="GO" id="GO:0016567">
    <property type="term" value="P:protein ubiquitination"/>
    <property type="evidence" value="ECO:0007669"/>
    <property type="project" value="InterPro"/>
</dbReference>
<dbReference type="AlphaFoldDB" id="A0A8S1R5D7"/>
<evidence type="ECO:0000256" key="15">
    <source>
        <dbReference type="SAM" id="Phobius"/>
    </source>
</evidence>
<evidence type="ECO:0000256" key="13">
    <source>
        <dbReference type="ARBA" id="ARBA00023136"/>
    </source>
</evidence>
<dbReference type="PROSITE" id="PS50089">
    <property type="entry name" value="ZF_RING_2"/>
    <property type="match status" value="1"/>
</dbReference>
<keyword evidence="9 14" id="KW-0863">Zinc-finger</keyword>
<dbReference type="PROSITE" id="PS00518">
    <property type="entry name" value="ZF_RING_1"/>
    <property type="match status" value="1"/>
</dbReference>
<comment type="pathway">
    <text evidence="3">Protein modification; protein ubiquitination.</text>
</comment>
<gene>
    <name evidence="18" type="ORF">PSON_ATCC_30995.1.T1390085</name>
</gene>
<keyword evidence="13 15" id="KW-0472">Membrane</keyword>